<proteinExistence type="predicted"/>
<dbReference type="Pfam" id="PF12802">
    <property type="entry name" value="MarR_2"/>
    <property type="match status" value="1"/>
</dbReference>
<reference evidence="2" key="2">
    <citation type="submission" date="2020-09" db="EMBL/GenBank/DDBJ databases">
        <authorList>
            <person name="Sun Q."/>
            <person name="Ohkuma M."/>
        </authorList>
    </citation>
    <scope>NUCLEOTIDE SEQUENCE</scope>
    <source>
        <strain evidence="2">JCM 31311</strain>
    </source>
</reference>
<dbReference type="Proteomes" id="UP000603865">
    <property type="component" value="Unassembled WGS sequence"/>
</dbReference>
<dbReference type="EMBL" id="BMQL01000004">
    <property type="protein sequence ID" value="GGR00753.1"/>
    <property type="molecule type" value="Genomic_DNA"/>
</dbReference>
<evidence type="ECO:0000313" key="3">
    <source>
        <dbReference type="Proteomes" id="UP000603865"/>
    </source>
</evidence>
<dbReference type="GO" id="GO:0006950">
    <property type="term" value="P:response to stress"/>
    <property type="evidence" value="ECO:0007669"/>
    <property type="project" value="TreeGrafter"/>
</dbReference>
<dbReference type="GO" id="GO:0003700">
    <property type="term" value="F:DNA-binding transcription factor activity"/>
    <property type="evidence" value="ECO:0007669"/>
    <property type="project" value="InterPro"/>
</dbReference>
<reference evidence="2" key="1">
    <citation type="journal article" date="2014" name="Int. J. Syst. Evol. Microbiol.">
        <title>Complete genome sequence of Corynebacterium casei LMG S-19264T (=DSM 44701T), isolated from a smear-ripened cheese.</title>
        <authorList>
            <consortium name="US DOE Joint Genome Institute (JGI-PGF)"/>
            <person name="Walter F."/>
            <person name="Albersmeier A."/>
            <person name="Kalinowski J."/>
            <person name="Ruckert C."/>
        </authorList>
    </citation>
    <scope>NUCLEOTIDE SEQUENCE</scope>
    <source>
        <strain evidence="2">JCM 31311</strain>
    </source>
</reference>
<protein>
    <recommendedName>
        <fullName evidence="1">HTH marR-type domain-containing protein</fullName>
    </recommendedName>
</protein>
<comment type="caution">
    <text evidence="2">The sequence shown here is derived from an EMBL/GenBank/DDBJ whole genome shotgun (WGS) entry which is preliminary data.</text>
</comment>
<dbReference type="Gene3D" id="1.10.10.10">
    <property type="entry name" value="Winged helix-like DNA-binding domain superfamily/Winged helix DNA-binding domain"/>
    <property type="match status" value="1"/>
</dbReference>
<sequence length="165" mass="18456">MQMGLMVLGQKSISGMLARYDLHLAHMLVLNGLAGTQPGIPTAPLGQPGQRITLSMSDISRALDMPPASATAMIDRLTARSLVERIPSPQDRRMVLVTLTEDGRELTRQFQQHWKQLQLDAYDVISDEHLQDHLHLMQRLHQQYLIRSGTPDDRVPAPPPPEDSP</sequence>
<name>A0A918C230_9DEIO</name>
<organism evidence="2 3">
    <name type="scientific">Deinococcus ruber</name>
    <dbReference type="NCBI Taxonomy" id="1848197"/>
    <lineage>
        <taxon>Bacteria</taxon>
        <taxon>Thermotogati</taxon>
        <taxon>Deinococcota</taxon>
        <taxon>Deinococci</taxon>
        <taxon>Deinococcales</taxon>
        <taxon>Deinococcaceae</taxon>
        <taxon>Deinococcus</taxon>
    </lineage>
</organism>
<dbReference type="SUPFAM" id="SSF46785">
    <property type="entry name" value="Winged helix' DNA-binding domain"/>
    <property type="match status" value="1"/>
</dbReference>
<dbReference type="PROSITE" id="PS50995">
    <property type="entry name" value="HTH_MARR_2"/>
    <property type="match status" value="1"/>
</dbReference>
<dbReference type="InterPro" id="IPR039422">
    <property type="entry name" value="MarR/SlyA-like"/>
</dbReference>
<evidence type="ECO:0000313" key="2">
    <source>
        <dbReference type="EMBL" id="GGR00753.1"/>
    </source>
</evidence>
<keyword evidence="3" id="KW-1185">Reference proteome</keyword>
<gene>
    <name evidence="2" type="ORF">GCM10008957_11980</name>
</gene>
<feature type="domain" description="HTH marR-type" evidence="1">
    <location>
        <begin position="1"/>
        <end position="142"/>
    </location>
</feature>
<dbReference type="PANTHER" id="PTHR33164">
    <property type="entry name" value="TRANSCRIPTIONAL REGULATOR, MARR FAMILY"/>
    <property type="match status" value="1"/>
</dbReference>
<dbReference type="InterPro" id="IPR036390">
    <property type="entry name" value="WH_DNA-bd_sf"/>
</dbReference>
<dbReference type="AlphaFoldDB" id="A0A918C230"/>
<dbReference type="InterPro" id="IPR000835">
    <property type="entry name" value="HTH_MarR-typ"/>
</dbReference>
<evidence type="ECO:0000259" key="1">
    <source>
        <dbReference type="PROSITE" id="PS50995"/>
    </source>
</evidence>
<dbReference type="InterPro" id="IPR036388">
    <property type="entry name" value="WH-like_DNA-bd_sf"/>
</dbReference>
<dbReference type="PRINTS" id="PR00598">
    <property type="entry name" value="HTHMARR"/>
</dbReference>
<dbReference type="PANTHER" id="PTHR33164:SF43">
    <property type="entry name" value="HTH-TYPE TRANSCRIPTIONAL REPRESSOR YETL"/>
    <property type="match status" value="1"/>
</dbReference>
<dbReference type="SMART" id="SM00347">
    <property type="entry name" value="HTH_MARR"/>
    <property type="match status" value="1"/>
</dbReference>
<accession>A0A918C230</accession>